<evidence type="ECO:0000256" key="1">
    <source>
        <dbReference type="ARBA" id="ARBA00023125"/>
    </source>
</evidence>
<name>A0A919Q5F2_9MICO</name>
<dbReference type="Gene3D" id="1.10.357.10">
    <property type="entry name" value="Tetracycline Repressor, domain 2"/>
    <property type="match status" value="1"/>
</dbReference>
<dbReference type="PROSITE" id="PS50977">
    <property type="entry name" value="HTH_TETR_2"/>
    <property type="match status" value="1"/>
</dbReference>
<accession>A0A919Q5F2</accession>
<dbReference type="PANTHER" id="PTHR30055">
    <property type="entry name" value="HTH-TYPE TRANSCRIPTIONAL REGULATOR RUTR"/>
    <property type="match status" value="1"/>
</dbReference>
<sequence>MATLTARDWTVAAATRLATHGADQVRVEPLAEGLGVSKGSFYWHFANRDALLESVLELWEERGTEAIIAHVEAEQSDAQARLRALVHHTFGQPEHDGIELGIRAWAVRDDRARTVAARVDARRIEYVAGLIESCGLAPAAALTRSQLLYRTLIGEFVLRSHGHPRLDERELDRLAATLTREADARP</sequence>
<dbReference type="SUPFAM" id="SSF46689">
    <property type="entry name" value="Homeodomain-like"/>
    <property type="match status" value="1"/>
</dbReference>
<dbReference type="EMBL" id="BONR01000003">
    <property type="protein sequence ID" value="GIG54848.1"/>
    <property type="molecule type" value="Genomic_DNA"/>
</dbReference>
<dbReference type="InterPro" id="IPR001647">
    <property type="entry name" value="HTH_TetR"/>
</dbReference>
<dbReference type="InterPro" id="IPR009057">
    <property type="entry name" value="Homeodomain-like_sf"/>
</dbReference>
<protein>
    <submittedName>
        <fullName evidence="4">Transcriptional regulator</fullName>
    </submittedName>
</protein>
<dbReference type="PANTHER" id="PTHR30055:SF239">
    <property type="entry name" value="TRANSCRIPTIONAL REGULATORY PROTEIN"/>
    <property type="match status" value="1"/>
</dbReference>
<feature type="domain" description="HTH tetR-type" evidence="3">
    <location>
        <begin position="3"/>
        <end position="63"/>
    </location>
</feature>
<reference evidence="4" key="1">
    <citation type="submission" date="2021-01" db="EMBL/GenBank/DDBJ databases">
        <title>Whole genome shotgun sequence of Demequina activiva NBRC 110675.</title>
        <authorList>
            <person name="Komaki H."/>
            <person name="Tamura T."/>
        </authorList>
    </citation>
    <scope>NUCLEOTIDE SEQUENCE</scope>
    <source>
        <strain evidence="4">NBRC 110675</strain>
    </source>
</reference>
<dbReference type="GO" id="GO:0003700">
    <property type="term" value="F:DNA-binding transcription factor activity"/>
    <property type="evidence" value="ECO:0007669"/>
    <property type="project" value="TreeGrafter"/>
</dbReference>
<dbReference type="AlphaFoldDB" id="A0A919Q5F2"/>
<gene>
    <name evidence="4" type="ORF">Dac01nite_16000</name>
</gene>
<organism evidence="4 5">
    <name type="scientific">Demequina activiva</name>
    <dbReference type="NCBI Taxonomy" id="1582364"/>
    <lineage>
        <taxon>Bacteria</taxon>
        <taxon>Bacillati</taxon>
        <taxon>Actinomycetota</taxon>
        <taxon>Actinomycetes</taxon>
        <taxon>Micrococcales</taxon>
        <taxon>Demequinaceae</taxon>
        <taxon>Demequina</taxon>
    </lineage>
</organism>
<evidence type="ECO:0000313" key="4">
    <source>
        <dbReference type="EMBL" id="GIG54848.1"/>
    </source>
</evidence>
<dbReference type="Proteomes" id="UP000652354">
    <property type="component" value="Unassembled WGS sequence"/>
</dbReference>
<evidence type="ECO:0000259" key="3">
    <source>
        <dbReference type="PROSITE" id="PS50977"/>
    </source>
</evidence>
<evidence type="ECO:0000256" key="2">
    <source>
        <dbReference type="PROSITE-ProRule" id="PRU00335"/>
    </source>
</evidence>
<keyword evidence="5" id="KW-1185">Reference proteome</keyword>
<feature type="DNA-binding region" description="H-T-H motif" evidence="2">
    <location>
        <begin position="26"/>
        <end position="45"/>
    </location>
</feature>
<dbReference type="GO" id="GO:0000976">
    <property type="term" value="F:transcription cis-regulatory region binding"/>
    <property type="evidence" value="ECO:0007669"/>
    <property type="project" value="TreeGrafter"/>
</dbReference>
<dbReference type="RefSeq" id="WP_203655672.1">
    <property type="nucleotide sequence ID" value="NZ_BONR01000003.1"/>
</dbReference>
<comment type="caution">
    <text evidence="4">The sequence shown here is derived from an EMBL/GenBank/DDBJ whole genome shotgun (WGS) entry which is preliminary data.</text>
</comment>
<evidence type="ECO:0000313" key="5">
    <source>
        <dbReference type="Proteomes" id="UP000652354"/>
    </source>
</evidence>
<keyword evidence="1 2" id="KW-0238">DNA-binding</keyword>
<dbReference type="InterPro" id="IPR050109">
    <property type="entry name" value="HTH-type_TetR-like_transc_reg"/>
</dbReference>
<dbReference type="Pfam" id="PF00440">
    <property type="entry name" value="TetR_N"/>
    <property type="match status" value="1"/>
</dbReference>
<proteinExistence type="predicted"/>